<dbReference type="PANTHER" id="PTHR43077">
    <property type="entry name" value="TRANSPORT PERMEASE YVFS-RELATED"/>
    <property type="match status" value="1"/>
</dbReference>
<accession>A0A839HD04</accession>
<evidence type="ECO:0000256" key="3">
    <source>
        <dbReference type="ARBA" id="ARBA00022989"/>
    </source>
</evidence>
<feature type="transmembrane region" description="Helical" evidence="5">
    <location>
        <begin position="347"/>
        <end position="368"/>
    </location>
</feature>
<sequence length="424" mass="46572">MEVLSKFLKSNGVLLASLVTIVYGVLVFFIYFSGYKPLPTHIKDLPITIVSTNNQNNELQKQIKTSLKSFKHVNETSNITSAKKDLRNRETFMIVEIPHNFTERVSANKQANLNFYINDANQSLVVSGLKNIANNIGTAVNTGIMLQKSKAIMSKAMTQQLMQNNQADLAQAQAQIASLPASQQKAATQQLEQQQAKQQAVVNDKVNTAFDGVDNSVKTNIKEVNKISTGINNSMAPFFISLASYLAALIGTLLLYGTYVKFTAFNGRFKSFAAMETAMLILSIFGGIIVTLTVIPLTSAKWDNFLAVLVAHSLEFWGAYNLNAVFILLLGQIGAALNILLTMLQVVAGAGMVPVQIMTPFFKGIHALSPMYYSIMSDYDLLYGNGAYSLWLGALSIIIGYLVLNSVIVYFKKKQPMLDFSKLA</sequence>
<feature type="transmembrane region" description="Helical" evidence="5">
    <location>
        <begin position="235"/>
        <end position="256"/>
    </location>
</feature>
<feature type="transmembrane region" description="Helical" evidence="5">
    <location>
        <begin position="388"/>
        <end position="411"/>
    </location>
</feature>
<evidence type="ECO:0008006" key="8">
    <source>
        <dbReference type="Google" id="ProtNLM"/>
    </source>
</evidence>
<protein>
    <recommendedName>
        <fullName evidence="8">DUF3533 domain-containing protein</fullName>
    </recommendedName>
</protein>
<evidence type="ECO:0000313" key="7">
    <source>
        <dbReference type="Proteomes" id="UP000547628"/>
    </source>
</evidence>
<dbReference type="Proteomes" id="UP000547628">
    <property type="component" value="Unassembled WGS sequence"/>
</dbReference>
<evidence type="ECO:0000256" key="5">
    <source>
        <dbReference type="SAM" id="Phobius"/>
    </source>
</evidence>
<keyword evidence="4 5" id="KW-0472">Membrane</keyword>
<name>A0A839HD04_9LACO</name>
<dbReference type="GO" id="GO:0016020">
    <property type="term" value="C:membrane"/>
    <property type="evidence" value="ECO:0007669"/>
    <property type="project" value="UniProtKB-SubCell"/>
</dbReference>
<dbReference type="InterPro" id="IPR051328">
    <property type="entry name" value="T7SS_ABC-Transporter"/>
</dbReference>
<feature type="transmembrane region" description="Helical" evidence="5">
    <location>
        <begin position="12"/>
        <end position="32"/>
    </location>
</feature>
<dbReference type="Gene3D" id="3.40.1710.10">
    <property type="entry name" value="abc type-2 transporter like domain"/>
    <property type="match status" value="1"/>
</dbReference>
<dbReference type="AlphaFoldDB" id="A0A839HD04"/>
<keyword evidence="2 5" id="KW-0812">Transmembrane</keyword>
<organism evidence="6 7">
    <name type="scientific">Limosilactobacillus albertensis</name>
    <dbReference type="NCBI Taxonomy" id="2759752"/>
    <lineage>
        <taxon>Bacteria</taxon>
        <taxon>Bacillati</taxon>
        <taxon>Bacillota</taxon>
        <taxon>Bacilli</taxon>
        <taxon>Lactobacillales</taxon>
        <taxon>Lactobacillaceae</taxon>
        <taxon>Limosilactobacillus</taxon>
    </lineage>
</organism>
<evidence type="ECO:0000313" key="6">
    <source>
        <dbReference type="EMBL" id="MBB1124142.1"/>
    </source>
</evidence>
<evidence type="ECO:0000256" key="2">
    <source>
        <dbReference type="ARBA" id="ARBA00022692"/>
    </source>
</evidence>
<keyword evidence="3 5" id="KW-1133">Transmembrane helix</keyword>
<comment type="caution">
    <text evidence="6">The sequence shown here is derived from an EMBL/GenBank/DDBJ whole genome shotgun (WGS) entry which is preliminary data.</text>
</comment>
<dbReference type="EMBL" id="JACIVD010000069">
    <property type="protein sequence ID" value="MBB1124142.1"/>
    <property type="molecule type" value="Genomic_DNA"/>
</dbReference>
<evidence type="ECO:0000256" key="1">
    <source>
        <dbReference type="ARBA" id="ARBA00004141"/>
    </source>
</evidence>
<dbReference type="PANTHER" id="PTHR43077:SF5">
    <property type="entry name" value="PHAGE INFECTION PROTEIN"/>
    <property type="match status" value="1"/>
</dbReference>
<gene>
    <name evidence="6" type="ORF">H5S41_09265</name>
</gene>
<feature type="transmembrane region" description="Helical" evidence="5">
    <location>
        <begin position="317"/>
        <end position="340"/>
    </location>
</feature>
<proteinExistence type="predicted"/>
<dbReference type="RefSeq" id="WP_182603088.1">
    <property type="nucleotide sequence ID" value="NZ_JACIVD010000069.1"/>
</dbReference>
<reference evidence="6 7" key="1">
    <citation type="submission" date="2020-07" db="EMBL/GenBank/DDBJ databases">
        <title>Description of Limosilactobacillus balticus sp. nov., Limosilactobacillus agrestis sp. nov., Limosilactobacillus albertensis sp. nov., Limosilactobacillus rudii sp. nov., Limosilactobacillus fastidiosus sp. nov., five novel Limosilactobacillus species isolated from the vertebrate gastrointestinal tract, and proposal of 6 subspecies of Limosilactobacillus reuteri adapted to the gastrointestinal tract of specific vertebrate hosts.</title>
        <authorList>
            <person name="Li F."/>
            <person name="Cheng C."/>
            <person name="Zheng J."/>
            <person name="Quevedo R.M."/>
            <person name="Li J."/>
            <person name="Roos S."/>
            <person name="Gaenzle M.G."/>
            <person name="Walter J."/>
        </authorList>
    </citation>
    <scope>NUCLEOTIDE SEQUENCE [LARGE SCALE GENOMIC DNA]</scope>
    <source>
        <strain evidence="6 7">Lr3000</strain>
    </source>
</reference>
<evidence type="ECO:0000256" key="4">
    <source>
        <dbReference type="ARBA" id="ARBA00023136"/>
    </source>
</evidence>
<feature type="transmembrane region" description="Helical" evidence="5">
    <location>
        <begin position="277"/>
        <end position="297"/>
    </location>
</feature>
<comment type="subcellular location">
    <subcellularLocation>
        <location evidence="1">Membrane</location>
        <topology evidence="1">Multi-pass membrane protein</topology>
    </subcellularLocation>
</comment>